<organism evidence="1 2">
    <name type="scientific">Zopfia rhizophila CBS 207.26</name>
    <dbReference type="NCBI Taxonomy" id="1314779"/>
    <lineage>
        <taxon>Eukaryota</taxon>
        <taxon>Fungi</taxon>
        <taxon>Dikarya</taxon>
        <taxon>Ascomycota</taxon>
        <taxon>Pezizomycotina</taxon>
        <taxon>Dothideomycetes</taxon>
        <taxon>Dothideomycetes incertae sedis</taxon>
        <taxon>Zopfiaceae</taxon>
        <taxon>Zopfia</taxon>
    </lineage>
</organism>
<evidence type="ECO:0000313" key="2">
    <source>
        <dbReference type="Proteomes" id="UP000800200"/>
    </source>
</evidence>
<dbReference type="EMBL" id="ML994626">
    <property type="protein sequence ID" value="KAF2187736.1"/>
    <property type="molecule type" value="Genomic_DNA"/>
</dbReference>
<dbReference type="Proteomes" id="UP000800200">
    <property type="component" value="Unassembled WGS sequence"/>
</dbReference>
<keyword evidence="2" id="KW-1185">Reference proteome</keyword>
<accession>A0A6A6ED45</accession>
<gene>
    <name evidence="1" type="ORF">K469DRAFT_105890</name>
</gene>
<name>A0A6A6ED45_9PEZI</name>
<sequence>MPYFYDANEAPYQNDLEEVSPDRPPQRNTAVCGCRCGCGCGILEGSESGNNDDDDQDFPLSSDGPEAHVKVAAFEVRQPSLPSWNGEEIREVRTRYGGYLNGTEGFRLSQHVVGKEEDHPMWCYRGRNLHDHDDASDSMKNEPHGSDDHSTVTSEVISVRCMSPGPGLGTWAEDPRMSKYHFLATPLRLTPQLRYCRGLVASHLILED</sequence>
<protein>
    <submittedName>
        <fullName evidence="1">Uncharacterized protein</fullName>
    </submittedName>
</protein>
<reference evidence="1" key="1">
    <citation type="journal article" date="2020" name="Stud. Mycol.">
        <title>101 Dothideomycetes genomes: a test case for predicting lifestyles and emergence of pathogens.</title>
        <authorList>
            <person name="Haridas S."/>
            <person name="Albert R."/>
            <person name="Binder M."/>
            <person name="Bloem J."/>
            <person name="Labutti K."/>
            <person name="Salamov A."/>
            <person name="Andreopoulos B."/>
            <person name="Baker S."/>
            <person name="Barry K."/>
            <person name="Bills G."/>
            <person name="Bluhm B."/>
            <person name="Cannon C."/>
            <person name="Castanera R."/>
            <person name="Culley D."/>
            <person name="Daum C."/>
            <person name="Ezra D."/>
            <person name="Gonzalez J."/>
            <person name="Henrissat B."/>
            <person name="Kuo A."/>
            <person name="Liang C."/>
            <person name="Lipzen A."/>
            <person name="Lutzoni F."/>
            <person name="Magnuson J."/>
            <person name="Mondo S."/>
            <person name="Nolan M."/>
            <person name="Ohm R."/>
            <person name="Pangilinan J."/>
            <person name="Park H.-J."/>
            <person name="Ramirez L."/>
            <person name="Alfaro M."/>
            <person name="Sun H."/>
            <person name="Tritt A."/>
            <person name="Yoshinaga Y."/>
            <person name="Zwiers L.-H."/>
            <person name="Turgeon B."/>
            <person name="Goodwin S."/>
            <person name="Spatafora J."/>
            <person name="Crous P."/>
            <person name="Grigoriev I."/>
        </authorList>
    </citation>
    <scope>NUCLEOTIDE SEQUENCE</scope>
    <source>
        <strain evidence="1">CBS 207.26</strain>
    </source>
</reference>
<evidence type="ECO:0000313" key="1">
    <source>
        <dbReference type="EMBL" id="KAF2187736.1"/>
    </source>
</evidence>
<dbReference type="AlphaFoldDB" id="A0A6A6ED45"/>
<proteinExistence type="predicted"/>
<dbReference type="OrthoDB" id="3761807at2759"/>